<evidence type="ECO:0000313" key="3">
    <source>
        <dbReference type="Proteomes" id="UP000813463"/>
    </source>
</evidence>
<organism evidence="3 4">
    <name type="scientific">Spinacia oleracea</name>
    <name type="common">Spinach</name>
    <dbReference type="NCBI Taxonomy" id="3562"/>
    <lineage>
        <taxon>Eukaryota</taxon>
        <taxon>Viridiplantae</taxon>
        <taxon>Streptophyta</taxon>
        <taxon>Embryophyta</taxon>
        <taxon>Tracheophyta</taxon>
        <taxon>Spermatophyta</taxon>
        <taxon>Magnoliopsida</taxon>
        <taxon>eudicotyledons</taxon>
        <taxon>Gunneridae</taxon>
        <taxon>Pentapetalae</taxon>
        <taxon>Caryophyllales</taxon>
        <taxon>Chenopodiaceae</taxon>
        <taxon>Chenopodioideae</taxon>
        <taxon>Anserineae</taxon>
        <taxon>Spinacia</taxon>
    </lineage>
</organism>
<evidence type="ECO:0000256" key="1">
    <source>
        <dbReference type="ARBA" id="ARBA00022737"/>
    </source>
</evidence>
<feature type="repeat" description="PPR" evidence="2">
    <location>
        <begin position="115"/>
        <end position="149"/>
    </location>
</feature>
<gene>
    <name evidence="4" type="primary">LOC110798766</name>
</gene>
<reference evidence="3" key="1">
    <citation type="journal article" date="2021" name="Nat. Commun.">
        <title>Genomic analyses provide insights into spinach domestication and the genetic basis of agronomic traits.</title>
        <authorList>
            <person name="Cai X."/>
            <person name="Sun X."/>
            <person name="Xu C."/>
            <person name="Sun H."/>
            <person name="Wang X."/>
            <person name="Ge C."/>
            <person name="Zhang Z."/>
            <person name="Wang Q."/>
            <person name="Fei Z."/>
            <person name="Jiao C."/>
            <person name="Wang Q."/>
        </authorList>
    </citation>
    <scope>NUCLEOTIDE SEQUENCE [LARGE SCALE GENOMIC DNA]</scope>
    <source>
        <strain evidence="3">cv. Varoflay</strain>
    </source>
</reference>
<dbReference type="Proteomes" id="UP000813463">
    <property type="component" value="Chromosome 5"/>
</dbReference>
<dbReference type="GO" id="GO:0003723">
    <property type="term" value="F:RNA binding"/>
    <property type="evidence" value="ECO:0007669"/>
    <property type="project" value="InterPro"/>
</dbReference>
<protein>
    <submittedName>
        <fullName evidence="4">Pentatricopeptide repeat-containing protein At2g20540</fullName>
    </submittedName>
</protein>
<feature type="repeat" description="PPR" evidence="2">
    <location>
        <begin position="321"/>
        <end position="355"/>
    </location>
</feature>
<dbReference type="InterPro" id="IPR046960">
    <property type="entry name" value="PPR_At4g14850-like_plant"/>
</dbReference>
<dbReference type="Pfam" id="PF01535">
    <property type="entry name" value="PPR"/>
    <property type="match status" value="6"/>
</dbReference>
<dbReference type="GO" id="GO:0009451">
    <property type="term" value="P:RNA modification"/>
    <property type="evidence" value="ECO:0000318"/>
    <property type="project" value="GO_Central"/>
</dbReference>
<dbReference type="GeneID" id="110798766"/>
<sequence>MPVAEAFPAIKISLRAHQQHTFFLLKTCNSIKQLKQIHDQIIINGFSQKNFLIVNLMSLYTTYGNLSNACKVFDEMPSPSTTVCNQMIRAYSHSVTPQKSVELFSKMLYEGSFPDEYTYSYLVSACARSLMLREGEQIHGRVLSNGYYSNSFVSTNLINLYLGLGNEVGRVNAYKVFEEMPERNNPVTWNSLLAGHIRCGDFDGAIRIFDGMPVKNIVSWTTMLTEYARNGWFRHALLLFQEMRRECLELDQTSLTVALSVCAELGDLSTGKWIHIYVIKKFDGRERDICVRLHNALIHMYTSCGVIEEASRIFKEMPRKTVVSWTTMIMGYAKHGSAKKAIEVFECMQNSGEVKADARTFLGVLSACSHGGYVEEGRVYFKEMEEKWAINPRIEHYGCLVDLLSRAGFLEEAQRLIETMPMKPNDVVWGALLCGCMIHRNPEIASYAAENLIMELGQEEIMEYLVSVSNAYAMARRWREVAIVRKKMVEMGSKNSKSRSWVQLNEAVHEFMAGDITHRHISLIYETLDRLTSEVRYVANDHDTSEELIDL</sequence>
<dbReference type="InterPro" id="IPR046848">
    <property type="entry name" value="E_motif"/>
</dbReference>
<dbReference type="Pfam" id="PF13041">
    <property type="entry name" value="PPR_2"/>
    <property type="match status" value="1"/>
</dbReference>
<dbReference type="Gene3D" id="1.25.40.10">
    <property type="entry name" value="Tetratricopeptide repeat domain"/>
    <property type="match status" value="4"/>
</dbReference>
<evidence type="ECO:0000256" key="2">
    <source>
        <dbReference type="PROSITE-ProRule" id="PRU00708"/>
    </source>
</evidence>
<dbReference type="RefSeq" id="XP_021859659.2">
    <property type="nucleotide sequence ID" value="XM_022003967.2"/>
</dbReference>
<name>A0A9R0K5W6_SPIOL</name>
<dbReference type="NCBIfam" id="TIGR00756">
    <property type="entry name" value="PPR"/>
    <property type="match status" value="4"/>
</dbReference>
<dbReference type="SUPFAM" id="SSF48452">
    <property type="entry name" value="TPR-like"/>
    <property type="match status" value="1"/>
</dbReference>
<keyword evidence="3" id="KW-1185">Reference proteome</keyword>
<feature type="repeat" description="PPR" evidence="2">
    <location>
        <begin position="185"/>
        <end position="219"/>
    </location>
</feature>
<feature type="repeat" description="PPR" evidence="2">
    <location>
        <begin position="290"/>
        <end position="320"/>
    </location>
</feature>
<dbReference type="PROSITE" id="PS51375">
    <property type="entry name" value="PPR"/>
    <property type="match status" value="5"/>
</dbReference>
<feature type="repeat" description="PPR" evidence="2">
    <location>
        <begin position="80"/>
        <end position="114"/>
    </location>
</feature>
<dbReference type="PANTHER" id="PTHR47926:SF526">
    <property type="entry name" value="PENTACOTRIPEPTIDE-REPEAT REGION OF PRORP DOMAIN-CONTAINING PROTEIN"/>
    <property type="match status" value="1"/>
</dbReference>
<dbReference type="AlphaFoldDB" id="A0A9R0K5W6"/>
<keyword evidence="1" id="KW-0677">Repeat</keyword>
<evidence type="ECO:0000313" key="4">
    <source>
        <dbReference type="RefSeq" id="XP_021859659.2"/>
    </source>
</evidence>
<dbReference type="InterPro" id="IPR011990">
    <property type="entry name" value="TPR-like_helical_dom_sf"/>
</dbReference>
<dbReference type="InterPro" id="IPR002885">
    <property type="entry name" value="PPR_rpt"/>
</dbReference>
<accession>A0A9R0K5W6</accession>
<dbReference type="PANTHER" id="PTHR47926">
    <property type="entry name" value="PENTATRICOPEPTIDE REPEAT-CONTAINING PROTEIN"/>
    <property type="match status" value="1"/>
</dbReference>
<dbReference type="Pfam" id="PF20431">
    <property type="entry name" value="E_motif"/>
    <property type="match status" value="1"/>
</dbReference>
<dbReference type="KEGG" id="soe:110798766"/>
<proteinExistence type="predicted"/>
<reference evidence="4" key="2">
    <citation type="submission" date="2025-08" db="UniProtKB">
        <authorList>
            <consortium name="RefSeq"/>
        </authorList>
    </citation>
    <scope>IDENTIFICATION</scope>
    <source>
        <tissue evidence="4">Leaf</tissue>
    </source>
</reference>